<evidence type="ECO:0008006" key="3">
    <source>
        <dbReference type="Google" id="ProtNLM"/>
    </source>
</evidence>
<proteinExistence type="predicted"/>
<dbReference type="SUPFAM" id="SSF52540">
    <property type="entry name" value="P-loop containing nucleoside triphosphate hydrolases"/>
    <property type="match status" value="1"/>
</dbReference>
<reference evidence="2" key="1">
    <citation type="journal article" date="2020" name="Nature">
        <title>Giant virus diversity and host interactions through global metagenomics.</title>
        <authorList>
            <person name="Schulz F."/>
            <person name="Roux S."/>
            <person name="Paez-Espino D."/>
            <person name="Jungbluth S."/>
            <person name="Walsh D.A."/>
            <person name="Denef V.J."/>
            <person name="McMahon K.D."/>
            <person name="Konstantinidis K.T."/>
            <person name="Eloe-Fadrosh E.A."/>
            <person name="Kyrpides N.C."/>
            <person name="Woyke T."/>
        </authorList>
    </citation>
    <scope>NUCLEOTIDE SEQUENCE</scope>
    <source>
        <strain evidence="2">GVMAG-M-3300023184-88</strain>
    </source>
</reference>
<dbReference type="AlphaFoldDB" id="A0A6C0IG78"/>
<sequence>MAALAESPRKGVPLFKTLKNVTPAAANILFTPSKDPFNEHPVLVIAVGSPGVGKTSSLKIILNNDPLLQDRGITYDHFYNVSLDTLVEHVQPYRNLTQKAYNVAKVKYNTINKATKNSLGLPNNFHNSLYGPFANLYSTVIHARTNNFGLHTATPTLDTKINKKLNELQHSAVHSAVPTLDTKINKKLNELQHPEVHSAVDPVKEEPYIVVGTEYICKYCKKSFKTTTHFDKGTYRKNKGYLNDQKGGSINTVFDSVIKLGLKKSYNMIYDTTFGPNTNKMDHIMDLLANVHVKYKIIVIHITANNDIDKATEIIQQRIRERHQTMIKKGYLRAIKLSLVRRFIEDNAVGYNAVKKAYENPDYLEEKQFSTLNKVIYEKEDFMFISVDNPNKLKSPKLSKSPTSSTRKSSNRMNAASAS</sequence>
<name>A0A6C0IG78_9ZZZZ</name>
<evidence type="ECO:0000313" key="2">
    <source>
        <dbReference type="EMBL" id="QHT92198.1"/>
    </source>
</evidence>
<dbReference type="EMBL" id="MN740182">
    <property type="protein sequence ID" value="QHT92198.1"/>
    <property type="molecule type" value="Genomic_DNA"/>
</dbReference>
<organism evidence="2">
    <name type="scientific">viral metagenome</name>
    <dbReference type="NCBI Taxonomy" id="1070528"/>
    <lineage>
        <taxon>unclassified sequences</taxon>
        <taxon>metagenomes</taxon>
        <taxon>organismal metagenomes</taxon>
    </lineage>
</organism>
<feature type="region of interest" description="Disordered" evidence="1">
    <location>
        <begin position="389"/>
        <end position="419"/>
    </location>
</feature>
<dbReference type="InterPro" id="IPR027417">
    <property type="entry name" value="P-loop_NTPase"/>
</dbReference>
<evidence type="ECO:0000256" key="1">
    <source>
        <dbReference type="SAM" id="MobiDB-lite"/>
    </source>
</evidence>
<protein>
    <recommendedName>
        <fullName evidence="3">Zeta toxin domain-containing protein</fullName>
    </recommendedName>
</protein>
<accession>A0A6C0IG78</accession>
<feature type="compositionally biased region" description="Low complexity" evidence="1">
    <location>
        <begin position="392"/>
        <end position="412"/>
    </location>
</feature>